<evidence type="ECO:0000313" key="1">
    <source>
        <dbReference type="EMBL" id="KAJ3836532.1"/>
    </source>
</evidence>
<reference evidence="1" key="1">
    <citation type="submission" date="2022-08" db="EMBL/GenBank/DDBJ databases">
        <authorList>
            <consortium name="DOE Joint Genome Institute"/>
            <person name="Min B."/>
            <person name="Riley R."/>
            <person name="Sierra-Patev S."/>
            <person name="Naranjo-Ortiz M."/>
            <person name="Looney B."/>
            <person name="Konkel Z."/>
            <person name="Slot J.C."/>
            <person name="Sakamoto Y."/>
            <person name="Steenwyk J.L."/>
            <person name="Rokas A."/>
            <person name="Carro J."/>
            <person name="Camarero S."/>
            <person name="Ferreira P."/>
            <person name="Molpeceres G."/>
            <person name="Ruiz-Duenas F.J."/>
            <person name="Serrano A."/>
            <person name="Henrissat B."/>
            <person name="Drula E."/>
            <person name="Hughes K.W."/>
            <person name="Mata J.L."/>
            <person name="Ishikawa N.K."/>
            <person name="Vargas-Isla R."/>
            <person name="Ushijima S."/>
            <person name="Smith C.A."/>
            <person name="Ahrendt S."/>
            <person name="Andreopoulos W."/>
            <person name="He G."/>
            <person name="Labutti K."/>
            <person name="Lipzen A."/>
            <person name="Ng V."/>
            <person name="Sandor L."/>
            <person name="Barry K."/>
            <person name="Martinez A.T."/>
            <person name="Xiao Y."/>
            <person name="Gibbons J.G."/>
            <person name="Terashima K."/>
            <person name="Hibbett D.S."/>
            <person name="Grigoriev I.V."/>
        </authorList>
    </citation>
    <scope>NUCLEOTIDE SEQUENCE</scope>
    <source>
        <strain evidence="1">TFB9207</strain>
    </source>
</reference>
<keyword evidence="2" id="KW-1185">Reference proteome</keyword>
<comment type="caution">
    <text evidence="1">The sequence shown here is derived from an EMBL/GenBank/DDBJ whole genome shotgun (WGS) entry which is preliminary data.</text>
</comment>
<name>A0AA38UBK9_9AGAR</name>
<dbReference type="AlphaFoldDB" id="A0AA38UBK9"/>
<evidence type="ECO:0000313" key="2">
    <source>
        <dbReference type="Proteomes" id="UP001163846"/>
    </source>
</evidence>
<dbReference type="EMBL" id="MU806313">
    <property type="protein sequence ID" value="KAJ3836532.1"/>
    <property type="molecule type" value="Genomic_DNA"/>
</dbReference>
<gene>
    <name evidence="1" type="ORF">F5878DRAFT_624950</name>
</gene>
<dbReference type="Proteomes" id="UP001163846">
    <property type="component" value="Unassembled WGS sequence"/>
</dbReference>
<accession>A0AA38UBK9</accession>
<proteinExistence type="predicted"/>
<organism evidence="1 2">
    <name type="scientific">Lentinula raphanica</name>
    <dbReference type="NCBI Taxonomy" id="153919"/>
    <lineage>
        <taxon>Eukaryota</taxon>
        <taxon>Fungi</taxon>
        <taxon>Dikarya</taxon>
        <taxon>Basidiomycota</taxon>
        <taxon>Agaricomycotina</taxon>
        <taxon>Agaricomycetes</taxon>
        <taxon>Agaricomycetidae</taxon>
        <taxon>Agaricales</taxon>
        <taxon>Marasmiineae</taxon>
        <taxon>Omphalotaceae</taxon>
        <taxon>Lentinula</taxon>
    </lineage>
</organism>
<protein>
    <recommendedName>
        <fullName evidence="3">Aprataxin and PNK-like factor PBZ domain-containing protein</fullName>
    </recommendedName>
</protein>
<evidence type="ECO:0008006" key="3">
    <source>
        <dbReference type="Google" id="ProtNLM"/>
    </source>
</evidence>
<sequence>MLNLGDSPIHADVLVCILCAMPNFEDLHAIIRASKALYAAYSRHQAQILNAVAFNHVGRALPLALLLVRHNKHMSSEEYIAEIYGDESFTKWHFQVTPEDIRQLVSNAKIVAKWEDLYSFRKKDVHHQTSQLTPLQSWRFQKALYRLMLYSRLFPADKTVYALTDTSGINITVELEKERLLRSKFLLECFTNELSQLREVTGFVGEIITWIDRVDSFDRIASNKEFIDIALSVGPAAIFDCYEKLGFEPLTEAINEMCASTTPEYLEDVESRPFFSGYLSDPISKVHQARDDDESQYTPITIIENEPSIADLFPQCSQCGSRSVFIWGETTWDFLSLSSSILGIYLFSSQAQLLKGDLPRNPVELQRIEALLVKTPFKEIFEDIHSKKLKLPEWHDRNDDYWICNQCLVRFMKDHLHLWVIMKRKEANEQIAKDCWYGYNCRTQVHKLSHAQQLNHLCEPTR</sequence>